<dbReference type="InterPro" id="IPR001310">
    <property type="entry name" value="Histidine_triad_HIT"/>
</dbReference>
<dbReference type="EMBL" id="MFKQ01000001">
    <property type="protein sequence ID" value="OGG47842.1"/>
    <property type="molecule type" value="Genomic_DNA"/>
</dbReference>
<protein>
    <recommendedName>
        <fullName evidence="4">HIT domain-containing protein</fullName>
    </recommendedName>
</protein>
<dbReference type="SUPFAM" id="SSF54197">
    <property type="entry name" value="HIT-like"/>
    <property type="match status" value="1"/>
</dbReference>
<evidence type="ECO:0000256" key="3">
    <source>
        <dbReference type="PROSITE-ProRule" id="PRU00464"/>
    </source>
</evidence>
<dbReference type="InterPro" id="IPR036265">
    <property type="entry name" value="HIT-like_sf"/>
</dbReference>
<dbReference type="Gene3D" id="3.30.428.10">
    <property type="entry name" value="HIT-like"/>
    <property type="match status" value="1"/>
</dbReference>
<dbReference type="GO" id="GO:0003824">
    <property type="term" value="F:catalytic activity"/>
    <property type="evidence" value="ECO:0007669"/>
    <property type="project" value="InterPro"/>
</dbReference>
<dbReference type="PROSITE" id="PS51084">
    <property type="entry name" value="HIT_2"/>
    <property type="match status" value="1"/>
</dbReference>
<proteinExistence type="predicted"/>
<evidence type="ECO:0000259" key="4">
    <source>
        <dbReference type="PROSITE" id="PS51084"/>
    </source>
</evidence>
<sequence>MENCIFCKIIRKEIPSYAVYEDDDSVAFLDIHPNNPGHTLVIPKKHSENLYDMDDHSLAAVMRTAQKVARAIKAAVKADGVNLAMNNELAAGQAVFHPHIHVIPRFKEDGYRHWPQKAYKEGEAEQVAASIRSRIL</sequence>
<dbReference type="InterPro" id="IPR011146">
    <property type="entry name" value="HIT-like"/>
</dbReference>
<dbReference type="PANTHER" id="PTHR46648:SF1">
    <property type="entry name" value="ADENOSINE 5'-MONOPHOSPHORAMIDASE HNT1"/>
    <property type="match status" value="1"/>
</dbReference>
<feature type="active site" description="Tele-AMP-histidine intermediate" evidence="1">
    <location>
        <position position="99"/>
    </location>
</feature>
<dbReference type="AlphaFoldDB" id="A0A1F6CG18"/>
<dbReference type="CDD" id="cd01277">
    <property type="entry name" value="HINT_subgroup"/>
    <property type="match status" value="1"/>
</dbReference>
<dbReference type="InterPro" id="IPR039384">
    <property type="entry name" value="HINT"/>
</dbReference>
<evidence type="ECO:0000256" key="1">
    <source>
        <dbReference type="PIRSR" id="PIRSR601310-1"/>
    </source>
</evidence>
<evidence type="ECO:0000313" key="6">
    <source>
        <dbReference type="Proteomes" id="UP000178344"/>
    </source>
</evidence>
<feature type="domain" description="HIT" evidence="4">
    <location>
        <begin position="5"/>
        <end position="112"/>
    </location>
</feature>
<organism evidence="5 6">
    <name type="scientific">Candidatus Kaiserbacteria bacterium RIFCSPHIGHO2_01_FULL_49_13</name>
    <dbReference type="NCBI Taxonomy" id="1798477"/>
    <lineage>
        <taxon>Bacteria</taxon>
        <taxon>Candidatus Kaiseribacteriota</taxon>
    </lineage>
</organism>
<dbReference type="GO" id="GO:0009117">
    <property type="term" value="P:nucleotide metabolic process"/>
    <property type="evidence" value="ECO:0007669"/>
    <property type="project" value="TreeGrafter"/>
</dbReference>
<comment type="caution">
    <text evidence="5">The sequence shown here is derived from an EMBL/GenBank/DDBJ whole genome shotgun (WGS) entry which is preliminary data.</text>
</comment>
<feature type="short sequence motif" description="Histidine triad motif" evidence="2 3">
    <location>
        <begin position="97"/>
        <end position="101"/>
    </location>
</feature>
<evidence type="ECO:0000313" key="5">
    <source>
        <dbReference type="EMBL" id="OGG47842.1"/>
    </source>
</evidence>
<reference evidence="5 6" key="1">
    <citation type="journal article" date="2016" name="Nat. Commun.">
        <title>Thousands of microbial genomes shed light on interconnected biogeochemical processes in an aquifer system.</title>
        <authorList>
            <person name="Anantharaman K."/>
            <person name="Brown C.T."/>
            <person name="Hug L.A."/>
            <person name="Sharon I."/>
            <person name="Castelle C.J."/>
            <person name="Probst A.J."/>
            <person name="Thomas B.C."/>
            <person name="Singh A."/>
            <person name="Wilkins M.J."/>
            <person name="Karaoz U."/>
            <person name="Brodie E.L."/>
            <person name="Williams K.H."/>
            <person name="Hubbard S.S."/>
            <person name="Banfield J.F."/>
        </authorList>
    </citation>
    <scope>NUCLEOTIDE SEQUENCE [LARGE SCALE GENOMIC DNA]</scope>
</reference>
<dbReference type="Proteomes" id="UP000178344">
    <property type="component" value="Unassembled WGS sequence"/>
</dbReference>
<dbReference type="Pfam" id="PF01230">
    <property type="entry name" value="HIT"/>
    <property type="match status" value="1"/>
</dbReference>
<gene>
    <name evidence="5" type="ORF">A2671_01265</name>
</gene>
<dbReference type="PANTHER" id="PTHR46648">
    <property type="entry name" value="HIT FAMILY PROTEIN 1"/>
    <property type="match status" value="1"/>
</dbReference>
<dbReference type="PRINTS" id="PR00332">
    <property type="entry name" value="HISTRIAD"/>
</dbReference>
<name>A0A1F6CG18_9BACT</name>
<accession>A0A1F6CG18</accession>
<evidence type="ECO:0000256" key="2">
    <source>
        <dbReference type="PIRSR" id="PIRSR601310-3"/>
    </source>
</evidence>